<proteinExistence type="predicted"/>
<evidence type="ECO:0000313" key="2">
    <source>
        <dbReference type="Proteomes" id="UP001207468"/>
    </source>
</evidence>
<reference evidence="1" key="1">
    <citation type="submission" date="2021-03" db="EMBL/GenBank/DDBJ databases">
        <title>Evolutionary priming and transition to the ectomycorrhizal habit in an iconic lineage of mushroom-forming fungi: is preadaptation a requirement?</title>
        <authorList>
            <consortium name="DOE Joint Genome Institute"/>
            <person name="Looney B.P."/>
            <person name="Miyauchi S."/>
            <person name="Morin E."/>
            <person name="Drula E."/>
            <person name="Courty P.E."/>
            <person name="Chicoki N."/>
            <person name="Fauchery L."/>
            <person name="Kohler A."/>
            <person name="Kuo A."/>
            <person name="LaButti K."/>
            <person name="Pangilinan J."/>
            <person name="Lipzen A."/>
            <person name="Riley R."/>
            <person name="Andreopoulos W."/>
            <person name="He G."/>
            <person name="Johnson J."/>
            <person name="Barry K.W."/>
            <person name="Grigoriev I.V."/>
            <person name="Nagy L."/>
            <person name="Hibbett D."/>
            <person name="Henrissat B."/>
            <person name="Matheny P.B."/>
            <person name="Labbe J."/>
            <person name="Martin A.F."/>
        </authorList>
    </citation>
    <scope>NUCLEOTIDE SEQUENCE</scope>
    <source>
        <strain evidence="1">BPL698</strain>
    </source>
</reference>
<comment type="caution">
    <text evidence="1">The sequence shown here is derived from an EMBL/GenBank/DDBJ whole genome shotgun (WGS) entry which is preliminary data.</text>
</comment>
<keyword evidence="2" id="KW-1185">Reference proteome</keyword>
<protein>
    <submittedName>
        <fullName evidence="1">Uncharacterized protein</fullName>
    </submittedName>
</protein>
<evidence type="ECO:0000313" key="1">
    <source>
        <dbReference type="EMBL" id="KAI9511454.1"/>
    </source>
</evidence>
<dbReference type="Proteomes" id="UP001207468">
    <property type="component" value="Unassembled WGS sequence"/>
</dbReference>
<organism evidence="1 2">
    <name type="scientific">Russula earlei</name>
    <dbReference type="NCBI Taxonomy" id="71964"/>
    <lineage>
        <taxon>Eukaryota</taxon>
        <taxon>Fungi</taxon>
        <taxon>Dikarya</taxon>
        <taxon>Basidiomycota</taxon>
        <taxon>Agaricomycotina</taxon>
        <taxon>Agaricomycetes</taxon>
        <taxon>Russulales</taxon>
        <taxon>Russulaceae</taxon>
        <taxon>Russula</taxon>
    </lineage>
</organism>
<sequence length="277" mass="30563">MASSSHTPSELSPPPGVPLAPAPWVLKTKLYLFTTIIKPTNRDDPVLQGLPPGSYVPGETVHPSALAPIDGAPQWKGGMMSVVLVRYEESPVGPYDELIFVSVADGFRNPYEKGTSGRITNIYVSSRGSVWNGRRNWNIPKHLARFEFTPTGSKSSTIKVFLPDAEKPFFAATVTDSYIPGIPIPARLLNPLMRIVQPPLLAGSPQDIQIETTDDWVSITPAYHGSWRIAYIRQAEPDLELYGDGLQFPRIKPFWIGAKFTGTIHFPEGVKVKKKTE</sequence>
<gene>
    <name evidence="1" type="ORF">F5148DRAFT_1170605</name>
</gene>
<accession>A0ACC0UK61</accession>
<dbReference type="EMBL" id="JAGFNK010000021">
    <property type="protein sequence ID" value="KAI9511454.1"/>
    <property type="molecule type" value="Genomic_DNA"/>
</dbReference>
<name>A0ACC0UK61_9AGAM</name>